<organism evidence="2 3">
    <name type="scientific">Thanatephorus cucumeris (strain AG1-IA)</name>
    <name type="common">Rice sheath blight fungus</name>
    <name type="synonym">Rhizoctonia solani</name>
    <dbReference type="NCBI Taxonomy" id="983506"/>
    <lineage>
        <taxon>Eukaryota</taxon>
        <taxon>Fungi</taxon>
        <taxon>Dikarya</taxon>
        <taxon>Basidiomycota</taxon>
        <taxon>Agaricomycotina</taxon>
        <taxon>Agaricomycetes</taxon>
        <taxon>Cantharellales</taxon>
        <taxon>Ceratobasidiaceae</taxon>
        <taxon>Rhizoctonia</taxon>
        <taxon>Rhizoctonia solani AG-1</taxon>
    </lineage>
</organism>
<evidence type="ECO:0000256" key="1">
    <source>
        <dbReference type="SAM" id="MobiDB-lite"/>
    </source>
</evidence>
<feature type="region of interest" description="Disordered" evidence="1">
    <location>
        <begin position="60"/>
        <end position="95"/>
    </location>
</feature>
<proteinExistence type="predicted"/>
<evidence type="ECO:0000313" key="3">
    <source>
        <dbReference type="Proteomes" id="UP000011668"/>
    </source>
</evidence>
<comment type="caution">
    <text evidence="2">The sequence shown here is derived from an EMBL/GenBank/DDBJ whole genome shotgun (WGS) entry which is preliminary data.</text>
</comment>
<dbReference type="EMBL" id="AFRT01000292">
    <property type="protein sequence ID" value="ELU44564.1"/>
    <property type="molecule type" value="Genomic_DNA"/>
</dbReference>
<dbReference type="HOGENOM" id="CLU_2374220_0_0_1"/>
<protein>
    <submittedName>
        <fullName evidence="2">Uncharacterized protein</fullName>
    </submittedName>
</protein>
<reference evidence="2 3" key="1">
    <citation type="journal article" date="2013" name="Nat. Commun.">
        <title>The evolution and pathogenic mechanisms of the rice sheath blight pathogen.</title>
        <authorList>
            <person name="Zheng A."/>
            <person name="Lin R."/>
            <person name="Xu L."/>
            <person name="Qin P."/>
            <person name="Tang C."/>
            <person name="Ai P."/>
            <person name="Zhang D."/>
            <person name="Liu Y."/>
            <person name="Sun Z."/>
            <person name="Feng H."/>
            <person name="Wang Y."/>
            <person name="Chen Y."/>
            <person name="Liang X."/>
            <person name="Fu R."/>
            <person name="Li Q."/>
            <person name="Zhang J."/>
            <person name="Yu X."/>
            <person name="Xie Z."/>
            <person name="Ding L."/>
            <person name="Guan P."/>
            <person name="Tang J."/>
            <person name="Liang Y."/>
            <person name="Wang S."/>
            <person name="Deng Q."/>
            <person name="Li S."/>
            <person name="Zhu J."/>
            <person name="Wang L."/>
            <person name="Liu H."/>
            <person name="Li P."/>
        </authorList>
    </citation>
    <scope>NUCLEOTIDE SEQUENCE [LARGE SCALE GENOMIC DNA]</scope>
    <source>
        <strain evidence="3">AG-1 IA</strain>
    </source>
</reference>
<dbReference type="Proteomes" id="UP000011668">
    <property type="component" value="Unassembled WGS sequence"/>
</dbReference>
<gene>
    <name evidence="2" type="ORF">AG1IA_01404</name>
</gene>
<evidence type="ECO:0000313" key="2">
    <source>
        <dbReference type="EMBL" id="ELU44564.1"/>
    </source>
</evidence>
<name>L8X7E6_THACA</name>
<sequence length="95" mass="10464">MAKWKAEAMFSRRGCRGKEGVGMKPGTFVAEIAGRAWLCNISVRDRDHVTAVQLDPRAASAVRKSTTTTTTRTRHHAQRELVGEKPAAANAYNPR</sequence>
<keyword evidence="3" id="KW-1185">Reference proteome</keyword>
<dbReference type="AlphaFoldDB" id="L8X7E6"/>
<accession>L8X7E6</accession>